<gene>
    <name evidence="6" type="ORF">GSTENG00012945001</name>
</gene>
<dbReference type="GO" id="GO:0005765">
    <property type="term" value="C:lysosomal membrane"/>
    <property type="evidence" value="ECO:0007669"/>
    <property type="project" value="TreeGrafter"/>
</dbReference>
<comment type="caution">
    <text evidence="6">The sequence shown here is derived from an EMBL/GenBank/DDBJ whole genome shotgun (WGS) entry which is preliminary data.</text>
</comment>
<evidence type="ECO:0000256" key="3">
    <source>
        <dbReference type="ARBA" id="ARBA00022989"/>
    </source>
</evidence>
<feature type="region of interest" description="Disordered" evidence="5">
    <location>
        <begin position="1"/>
        <end position="33"/>
    </location>
</feature>
<dbReference type="PANTHER" id="PTHR12479:SF6">
    <property type="entry name" value="LYSOSOMAL-ASSOCIATED TRANSMEMBRANE PROTEIN 4B"/>
    <property type="match status" value="1"/>
</dbReference>
<reference evidence="6" key="2">
    <citation type="submission" date="2004-02" db="EMBL/GenBank/DDBJ databases">
        <authorList>
            <consortium name="Genoscope"/>
            <consortium name="Whitehead Institute Centre for Genome Research"/>
        </authorList>
    </citation>
    <scope>NUCLEOTIDE SEQUENCE</scope>
</reference>
<dbReference type="KEGG" id="tng:GSTEN00012945G001"/>
<keyword evidence="2" id="KW-0812">Transmembrane</keyword>
<dbReference type="GO" id="GO:0012505">
    <property type="term" value="C:endomembrane system"/>
    <property type="evidence" value="ECO:0007669"/>
    <property type="project" value="UniProtKB-SubCell"/>
</dbReference>
<proteinExistence type="predicted"/>
<dbReference type="EMBL" id="CAAE01014219">
    <property type="protein sequence ID" value="CAF96056.1"/>
    <property type="molecule type" value="Genomic_DNA"/>
</dbReference>
<evidence type="ECO:0000256" key="1">
    <source>
        <dbReference type="ARBA" id="ARBA00004127"/>
    </source>
</evidence>
<accession>Q4STH6</accession>
<comment type="subcellular location">
    <subcellularLocation>
        <location evidence="1">Endomembrane system</location>
        <topology evidence="1">Multi-pass membrane protein</topology>
    </subcellularLocation>
</comment>
<keyword evidence="4" id="KW-0472">Membrane</keyword>
<name>Q4STH6_TETNG</name>
<evidence type="ECO:0000313" key="6">
    <source>
        <dbReference type="EMBL" id="CAF96056.1"/>
    </source>
</evidence>
<sequence>HQCRGPAHPAVGPERPGPVPLPPDQLRTGDRRGRHGRCQYLHSHRNIPPHDPHMRHGDVRRLQGRQRAQARSQPTFVLLSSSSLSLPQQHAAWIIPFFCYQIFDFVLNTLVAISVVVYPNTVQDYLQQLVRTFSPPLFHSFNAESNPGFLSVPAWNVPLQRGHHVHQQHVPSFRSPHLHRMHPLLQSLPDRLRVELLPIRERPGFHRGAGVRHHQRHHGSAATVRGGRRHPPQRAPSPVYGGVRGPPGGACALPSPSPGAGTSQWLPPLPPGLRPGPGWVPGPGPGAVPPNTPSRLSLHFSTSTSTASNC</sequence>
<feature type="region of interest" description="Disordered" evidence="5">
    <location>
        <begin position="205"/>
        <end position="310"/>
    </location>
</feature>
<dbReference type="InterPro" id="IPR051115">
    <property type="entry name" value="LAPTM_transporter"/>
</dbReference>
<evidence type="ECO:0000256" key="5">
    <source>
        <dbReference type="SAM" id="MobiDB-lite"/>
    </source>
</evidence>
<evidence type="ECO:0000256" key="4">
    <source>
        <dbReference type="ARBA" id="ARBA00023136"/>
    </source>
</evidence>
<dbReference type="PANTHER" id="PTHR12479">
    <property type="entry name" value="LYSOSOMAL-ASSOCIATED TRANSMEMBRANE PROTEIN"/>
    <property type="match status" value="1"/>
</dbReference>
<protein>
    <submittedName>
        <fullName evidence="6">(spotted green pufferfish) hypothetical protein</fullName>
    </submittedName>
</protein>
<feature type="compositionally biased region" description="Pro residues" evidence="5">
    <location>
        <begin position="267"/>
        <end position="292"/>
    </location>
</feature>
<feature type="compositionally biased region" description="Basic residues" evidence="5">
    <location>
        <begin position="209"/>
        <end position="219"/>
    </location>
</feature>
<dbReference type="AlphaFoldDB" id="Q4STH6"/>
<reference evidence="6" key="1">
    <citation type="journal article" date="2004" name="Nature">
        <title>Genome duplication in the teleost fish Tetraodon nigroviridis reveals the early vertebrate proto-karyotype.</title>
        <authorList>
            <person name="Jaillon O."/>
            <person name="Aury J.-M."/>
            <person name="Brunet F."/>
            <person name="Petit J.-L."/>
            <person name="Stange-Thomann N."/>
            <person name="Mauceli E."/>
            <person name="Bouneau L."/>
            <person name="Fischer C."/>
            <person name="Ozouf-Costaz C."/>
            <person name="Bernot A."/>
            <person name="Nicaud S."/>
            <person name="Jaffe D."/>
            <person name="Fisher S."/>
            <person name="Lutfalla G."/>
            <person name="Dossat C."/>
            <person name="Segurens B."/>
            <person name="Dasilva C."/>
            <person name="Salanoubat M."/>
            <person name="Levy M."/>
            <person name="Boudet N."/>
            <person name="Castellano S."/>
            <person name="Anthouard V."/>
            <person name="Jubin C."/>
            <person name="Castelli V."/>
            <person name="Katinka M."/>
            <person name="Vacherie B."/>
            <person name="Biemont C."/>
            <person name="Skalli Z."/>
            <person name="Cattolico L."/>
            <person name="Poulain J."/>
            <person name="De Berardinis V."/>
            <person name="Cruaud C."/>
            <person name="Duprat S."/>
            <person name="Brottier P."/>
            <person name="Coutanceau J.-P."/>
            <person name="Gouzy J."/>
            <person name="Parra G."/>
            <person name="Lardier G."/>
            <person name="Chapple C."/>
            <person name="McKernan K.J."/>
            <person name="McEwan P."/>
            <person name="Bosak S."/>
            <person name="Kellis M."/>
            <person name="Volff J.-N."/>
            <person name="Guigo R."/>
            <person name="Zody M.C."/>
            <person name="Mesirov J."/>
            <person name="Lindblad-Toh K."/>
            <person name="Birren B."/>
            <person name="Nusbaum C."/>
            <person name="Kahn D."/>
            <person name="Robinson-Rechavi M."/>
            <person name="Laudet V."/>
            <person name="Schachter V."/>
            <person name="Quetier F."/>
            <person name="Saurin W."/>
            <person name="Scarpelli C."/>
            <person name="Wincker P."/>
            <person name="Lander E.S."/>
            <person name="Weissenbach J."/>
            <person name="Roest Crollius H."/>
        </authorList>
    </citation>
    <scope>NUCLEOTIDE SEQUENCE [LARGE SCALE GENOMIC DNA]</scope>
</reference>
<keyword evidence="3" id="KW-1133">Transmembrane helix</keyword>
<organism evidence="6">
    <name type="scientific">Tetraodon nigroviridis</name>
    <name type="common">Spotted green pufferfish</name>
    <name type="synonym">Chelonodon nigroviridis</name>
    <dbReference type="NCBI Taxonomy" id="99883"/>
    <lineage>
        <taxon>Eukaryota</taxon>
        <taxon>Metazoa</taxon>
        <taxon>Chordata</taxon>
        <taxon>Craniata</taxon>
        <taxon>Vertebrata</taxon>
        <taxon>Euteleostomi</taxon>
        <taxon>Actinopterygii</taxon>
        <taxon>Neopterygii</taxon>
        <taxon>Teleostei</taxon>
        <taxon>Neoteleostei</taxon>
        <taxon>Acanthomorphata</taxon>
        <taxon>Eupercaria</taxon>
        <taxon>Tetraodontiformes</taxon>
        <taxon>Tetradontoidea</taxon>
        <taxon>Tetraodontidae</taxon>
        <taxon>Tetraodon</taxon>
    </lineage>
</organism>
<evidence type="ECO:0000256" key="2">
    <source>
        <dbReference type="ARBA" id="ARBA00022692"/>
    </source>
</evidence>
<feature type="compositionally biased region" description="Polar residues" evidence="5">
    <location>
        <begin position="293"/>
        <end position="310"/>
    </location>
</feature>
<feature type="non-terminal residue" evidence="6">
    <location>
        <position position="1"/>
    </location>
</feature>